<evidence type="ECO:0000256" key="1">
    <source>
        <dbReference type="SAM" id="SignalP"/>
    </source>
</evidence>
<feature type="domain" description="DUF4440" evidence="2">
    <location>
        <begin position="25"/>
        <end position="133"/>
    </location>
</feature>
<sequence length="140" mass="16078">MCLKIGAIMLMLLSLNAMAVPTDDISSMLRQQEQAWNQGDIEGYMSGYWQDDKLRFVSNGTVRYGWQTTLDAYRKNYPDKAAMGQLNFKIEEIKMLSNYAALVVGHWQLKRIKDAPAGMFTLLVERIDDQWVITHDHSSD</sequence>
<keyword evidence="1" id="KW-0732">Signal</keyword>
<proteinExistence type="predicted"/>
<name>A0ABT0NCF1_9GAMM</name>
<dbReference type="EMBL" id="JAKIKT010000011">
    <property type="protein sequence ID" value="MCL2916099.1"/>
    <property type="molecule type" value="Genomic_DNA"/>
</dbReference>
<evidence type="ECO:0000259" key="2">
    <source>
        <dbReference type="Pfam" id="PF14534"/>
    </source>
</evidence>
<evidence type="ECO:0000313" key="4">
    <source>
        <dbReference type="Proteomes" id="UP001202831"/>
    </source>
</evidence>
<evidence type="ECO:0000313" key="3">
    <source>
        <dbReference type="EMBL" id="MCL2916099.1"/>
    </source>
</evidence>
<protein>
    <submittedName>
        <fullName evidence="3">DUF4440 domain-containing protein</fullName>
    </submittedName>
</protein>
<gene>
    <name evidence="3" type="ORF">L2725_20375</name>
</gene>
<dbReference type="SUPFAM" id="SSF54427">
    <property type="entry name" value="NTF2-like"/>
    <property type="match status" value="1"/>
</dbReference>
<dbReference type="InterPro" id="IPR027843">
    <property type="entry name" value="DUF4440"/>
</dbReference>
<feature type="signal peptide" evidence="1">
    <location>
        <begin position="1"/>
        <end position="19"/>
    </location>
</feature>
<dbReference type="RefSeq" id="WP_249250655.1">
    <property type="nucleotide sequence ID" value="NZ_JAKIKT010000011.1"/>
</dbReference>
<accession>A0ABT0NCF1</accession>
<dbReference type="Pfam" id="PF14534">
    <property type="entry name" value="DUF4440"/>
    <property type="match status" value="1"/>
</dbReference>
<organism evidence="3 4">
    <name type="scientific">Shewanella corallii</name>
    <dbReference type="NCBI Taxonomy" id="560080"/>
    <lineage>
        <taxon>Bacteria</taxon>
        <taxon>Pseudomonadati</taxon>
        <taxon>Pseudomonadota</taxon>
        <taxon>Gammaproteobacteria</taxon>
        <taxon>Alteromonadales</taxon>
        <taxon>Shewanellaceae</taxon>
        <taxon>Shewanella</taxon>
    </lineage>
</organism>
<feature type="chain" id="PRO_5045051771" evidence="1">
    <location>
        <begin position="20"/>
        <end position="140"/>
    </location>
</feature>
<keyword evidence="4" id="KW-1185">Reference proteome</keyword>
<dbReference type="Proteomes" id="UP001202831">
    <property type="component" value="Unassembled WGS sequence"/>
</dbReference>
<dbReference type="InterPro" id="IPR032710">
    <property type="entry name" value="NTF2-like_dom_sf"/>
</dbReference>
<reference evidence="3 4" key="1">
    <citation type="submission" date="2022-01" db="EMBL/GenBank/DDBJ databases">
        <title>Whole genome-based taxonomy of the Shewanellaceae.</title>
        <authorList>
            <person name="Martin-Rodriguez A.J."/>
        </authorList>
    </citation>
    <scope>NUCLEOTIDE SEQUENCE [LARGE SCALE GENOMIC DNA]</scope>
    <source>
        <strain evidence="3 4">DSM 21332</strain>
    </source>
</reference>
<comment type="caution">
    <text evidence="3">The sequence shown here is derived from an EMBL/GenBank/DDBJ whole genome shotgun (WGS) entry which is preliminary data.</text>
</comment>
<dbReference type="Gene3D" id="3.10.450.50">
    <property type="match status" value="1"/>
</dbReference>